<comment type="caution">
    <text evidence="1">The sequence shown here is derived from an EMBL/GenBank/DDBJ whole genome shotgun (WGS) entry which is preliminary data.</text>
</comment>
<evidence type="ECO:0000313" key="2">
    <source>
        <dbReference type="Proteomes" id="UP001519332"/>
    </source>
</evidence>
<name>A0ABS4TZN6_9PSEU</name>
<gene>
    <name evidence="1" type="ORF">JOF56_009838</name>
</gene>
<dbReference type="Proteomes" id="UP001519332">
    <property type="component" value="Unassembled WGS sequence"/>
</dbReference>
<evidence type="ECO:0000313" key="1">
    <source>
        <dbReference type="EMBL" id="MBP2329453.1"/>
    </source>
</evidence>
<organism evidence="1 2">
    <name type="scientific">Kibdelosporangium banguiense</name>
    <dbReference type="NCBI Taxonomy" id="1365924"/>
    <lineage>
        <taxon>Bacteria</taxon>
        <taxon>Bacillati</taxon>
        <taxon>Actinomycetota</taxon>
        <taxon>Actinomycetes</taxon>
        <taxon>Pseudonocardiales</taxon>
        <taxon>Pseudonocardiaceae</taxon>
        <taxon>Kibdelosporangium</taxon>
    </lineage>
</organism>
<reference evidence="1 2" key="1">
    <citation type="submission" date="2021-03" db="EMBL/GenBank/DDBJ databases">
        <title>Sequencing the genomes of 1000 actinobacteria strains.</title>
        <authorList>
            <person name="Klenk H.-P."/>
        </authorList>
    </citation>
    <scope>NUCLEOTIDE SEQUENCE [LARGE SCALE GENOMIC DNA]</scope>
    <source>
        <strain evidence="1 2">DSM 46670</strain>
    </source>
</reference>
<protein>
    <submittedName>
        <fullName evidence="1">Uncharacterized protein</fullName>
    </submittedName>
</protein>
<proteinExistence type="predicted"/>
<dbReference type="EMBL" id="JAGINW010000001">
    <property type="protein sequence ID" value="MBP2329453.1"/>
    <property type="molecule type" value="Genomic_DNA"/>
</dbReference>
<keyword evidence="2" id="KW-1185">Reference proteome</keyword>
<accession>A0ABS4TZN6</accession>
<sequence>MLVIAGAHRKAALDMRTDMAHTTNSVFQSVHDLLVHNPTDVSYQSRAVGRTRSLRHRGRHCRRCAVACSCTRLTAPQR</sequence>